<evidence type="ECO:0000256" key="8">
    <source>
        <dbReference type="PROSITE-ProRule" id="PRU00091"/>
    </source>
</evidence>
<feature type="domain" description="DH" evidence="11">
    <location>
        <begin position="386"/>
        <end position="574"/>
    </location>
</feature>
<keyword evidence="4" id="KW-0479">Metal-binding</keyword>
<evidence type="ECO:0000256" key="5">
    <source>
        <dbReference type="ARBA" id="ARBA00022771"/>
    </source>
</evidence>
<dbReference type="CDD" id="cd00160">
    <property type="entry name" value="RhoGEF"/>
    <property type="match status" value="1"/>
</dbReference>
<dbReference type="InterPro" id="IPR055251">
    <property type="entry name" value="SOS1_NGEF_PH"/>
</dbReference>
<dbReference type="Gene3D" id="2.30.29.30">
    <property type="entry name" value="Pleckstrin-homology domain (PH domain)/Phosphotyrosine-binding domain (PTB)"/>
    <property type="match status" value="2"/>
</dbReference>
<protein>
    <submittedName>
        <fullName evidence="14">Uncharacterized protein</fullName>
    </submittedName>
</protein>
<name>A0A914UIQ1_9BILA</name>
<dbReference type="InterPro" id="IPR017455">
    <property type="entry name" value="Znf_FYVE-rel"/>
</dbReference>
<dbReference type="Pfam" id="PF22697">
    <property type="entry name" value="SOS1_NGEF_PH"/>
    <property type="match status" value="1"/>
</dbReference>
<dbReference type="InterPro" id="IPR035899">
    <property type="entry name" value="DBL_dom_sf"/>
</dbReference>
<dbReference type="SMART" id="SM00233">
    <property type="entry name" value="PH"/>
    <property type="match status" value="2"/>
</dbReference>
<dbReference type="PROSITE" id="PS50178">
    <property type="entry name" value="ZF_FYVE"/>
    <property type="match status" value="1"/>
</dbReference>
<keyword evidence="3" id="KW-0344">Guanine-nucleotide releasing factor</keyword>
<feature type="domain" description="FYVE-type" evidence="12">
    <location>
        <begin position="742"/>
        <end position="798"/>
    </location>
</feature>
<feature type="compositionally biased region" description="Acidic residues" evidence="9">
    <location>
        <begin position="335"/>
        <end position="346"/>
    </location>
</feature>
<evidence type="ECO:0000256" key="6">
    <source>
        <dbReference type="ARBA" id="ARBA00022833"/>
    </source>
</evidence>
<dbReference type="GO" id="GO:0005737">
    <property type="term" value="C:cytoplasm"/>
    <property type="evidence" value="ECO:0007669"/>
    <property type="project" value="TreeGrafter"/>
</dbReference>
<dbReference type="InterPro" id="IPR000306">
    <property type="entry name" value="Znf_FYVE"/>
</dbReference>
<dbReference type="PANTHER" id="PTHR12673">
    <property type="entry name" value="FACIOGENITAL DYSPLASIA PROTEIN"/>
    <property type="match status" value="1"/>
</dbReference>
<dbReference type="SUPFAM" id="SSF57903">
    <property type="entry name" value="FYVE/PHD zinc finger"/>
    <property type="match status" value="1"/>
</dbReference>
<dbReference type="InterPro" id="IPR013083">
    <property type="entry name" value="Znf_RING/FYVE/PHD"/>
</dbReference>
<evidence type="ECO:0000256" key="1">
    <source>
        <dbReference type="ARBA" id="ARBA00004245"/>
    </source>
</evidence>
<dbReference type="InterPro" id="IPR001849">
    <property type="entry name" value="PH_domain"/>
</dbReference>
<dbReference type="CDD" id="cd00065">
    <property type="entry name" value="FYVE_like_SF"/>
    <property type="match status" value="1"/>
</dbReference>
<sequence>MTVFADRLRHCPLAYSARTDDVVDKSGVKRRSPRWQPTLRQLANGDSSPAAIRQTADPIAAFCSRPASSSSSSSSTPAVMSVVPRLPPPSGLLLPDSFKSLPPVDTEGGTILEVRQHEEIDPNDNCKVQVATYRILSADGTEEVTKTMKRKLKFDVIVGSRRDIIEQGSDGEAKKQSTIETAKYEGDIDGIRPSDMRSLTSGLQGNGHQLMLRNGGGGDAQDQAIDAVLRQTQQTFARMFNDQKSEFIKMFPDLFKNMRTEPSLFALPSTETETIVNPDGSTTTRMSSSRAFSSHYSKQETFINGVRQESKVKTRAFVEYHGPEGGFKVKLTDNANDEASEDEDDEDRRSLAPSELTDTMSAMVFTQPSGVLHLDPTGKAKKRTDKAWHAAKELVDSEQRYVDKLRLLDETFRERVEQENDRSRFLEKDRVARLFANTNSLYRFHNDHLLPQLMDRLRDWNHTRKISDVMRKQAPYLKLYSEYTNNYKRATKEFETCLKKSKRFAQIVQEIERLPECENLPLVSHLICPVQRVMRYQLLLQEYLKHLDPADVDYEDTNQALALVLDAASHANEIMRKLDRYKNVLEVQEMLGNQVALVSPSRELVKQGAIVKTSSKTNRSEERYLFLFNDMLLLCSARMLPRASKYRLRAVFDAAYMQVCEGDNLEKEHSFYVRGSDSENGPSRCVELAANTAALKKEWMDALWNVISECAARRQSFSHTAGDSPRVSPQEEAVSPRTEVAIQAVGACQKCGLALNWRNRGVKCETCEQVICKKCARKTKNNAGKSIRVCESCWNDLAAPTSAVQPQTSAPAKKRHNVLAVSPVGEGVIYSGFVELRSPSAKTGIKRFFVIREDFCLYSFKTEKDSCALTMLPLPGCEVKVDNEKFCFRIKHMNRLYTIRAQSEVDQAKWMAVLELASNAALPGQTTSR</sequence>
<accession>A0A914UIQ1</accession>
<dbReference type="InterPro" id="IPR051092">
    <property type="entry name" value="FYVE_RhoGEF_PH"/>
</dbReference>
<dbReference type="Pfam" id="PF00169">
    <property type="entry name" value="PH"/>
    <property type="match status" value="1"/>
</dbReference>
<dbReference type="PANTHER" id="PTHR12673:SF241">
    <property type="entry name" value="DH DOMAIN-CONTAINING PROTEIN"/>
    <property type="match status" value="1"/>
</dbReference>
<evidence type="ECO:0000259" key="11">
    <source>
        <dbReference type="PROSITE" id="PS50010"/>
    </source>
</evidence>
<evidence type="ECO:0000256" key="7">
    <source>
        <dbReference type="ARBA" id="ARBA00023212"/>
    </source>
</evidence>
<dbReference type="GO" id="GO:0005085">
    <property type="term" value="F:guanyl-nucleotide exchange factor activity"/>
    <property type="evidence" value="ECO:0007669"/>
    <property type="project" value="UniProtKB-KW"/>
</dbReference>
<dbReference type="SMART" id="SM00064">
    <property type="entry name" value="FYVE"/>
    <property type="match status" value="1"/>
</dbReference>
<dbReference type="PROSITE" id="PS50003">
    <property type="entry name" value="PH_DOMAIN"/>
    <property type="match status" value="2"/>
</dbReference>
<feature type="region of interest" description="Disordered" evidence="9">
    <location>
        <begin position="328"/>
        <end position="351"/>
    </location>
</feature>
<keyword evidence="7" id="KW-0206">Cytoskeleton</keyword>
<dbReference type="Gene3D" id="1.20.900.10">
    <property type="entry name" value="Dbl homology (DH) domain"/>
    <property type="match status" value="1"/>
</dbReference>
<dbReference type="PROSITE" id="PS50010">
    <property type="entry name" value="DH_2"/>
    <property type="match status" value="1"/>
</dbReference>
<dbReference type="InterPro" id="IPR011011">
    <property type="entry name" value="Znf_FYVE_PHD"/>
</dbReference>
<evidence type="ECO:0000313" key="14">
    <source>
        <dbReference type="WBParaSite" id="PSAMB.scaffold1034size36900.g10515.t1"/>
    </source>
</evidence>
<dbReference type="WBParaSite" id="PSAMB.scaffold1034size36900.g10515.t1">
    <property type="protein sequence ID" value="PSAMB.scaffold1034size36900.g10515.t1"/>
    <property type="gene ID" value="PSAMB.scaffold1034size36900.g10515"/>
</dbReference>
<keyword evidence="5 8" id="KW-0863">Zinc-finger</keyword>
<dbReference type="SUPFAM" id="SSF48065">
    <property type="entry name" value="DBL homology domain (DH-domain)"/>
    <property type="match status" value="1"/>
</dbReference>
<keyword evidence="2" id="KW-0963">Cytoplasm</keyword>
<dbReference type="InterPro" id="IPR000219">
    <property type="entry name" value="DH_dom"/>
</dbReference>
<evidence type="ECO:0000259" key="10">
    <source>
        <dbReference type="PROSITE" id="PS50003"/>
    </source>
</evidence>
<dbReference type="GO" id="GO:0005856">
    <property type="term" value="C:cytoskeleton"/>
    <property type="evidence" value="ECO:0007669"/>
    <property type="project" value="UniProtKB-SubCell"/>
</dbReference>
<dbReference type="SMART" id="SM00325">
    <property type="entry name" value="RhoGEF"/>
    <property type="match status" value="1"/>
</dbReference>
<reference evidence="14" key="1">
    <citation type="submission" date="2022-11" db="UniProtKB">
        <authorList>
            <consortium name="WormBaseParasite"/>
        </authorList>
    </citation>
    <scope>IDENTIFICATION</scope>
</reference>
<dbReference type="Proteomes" id="UP000887566">
    <property type="component" value="Unplaced"/>
</dbReference>
<dbReference type="Gene3D" id="3.30.40.10">
    <property type="entry name" value="Zinc/RING finger domain, C3HC4 (zinc finger)"/>
    <property type="match status" value="1"/>
</dbReference>
<dbReference type="Pfam" id="PF00621">
    <property type="entry name" value="RhoGEF"/>
    <property type="match status" value="1"/>
</dbReference>
<evidence type="ECO:0000256" key="2">
    <source>
        <dbReference type="ARBA" id="ARBA00022490"/>
    </source>
</evidence>
<feature type="domain" description="PH" evidence="10">
    <location>
        <begin position="827"/>
        <end position="919"/>
    </location>
</feature>
<evidence type="ECO:0000256" key="4">
    <source>
        <dbReference type="ARBA" id="ARBA00022723"/>
    </source>
</evidence>
<comment type="subcellular location">
    <subcellularLocation>
        <location evidence="1">Cytoplasm</location>
        <location evidence="1">Cytoskeleton</location>
    </subcellularLocation>
</comment>
<dbReference type="InterPro" id="IPR011993">
    <property type="entry name" value="PH-like_dom_sf"/>
</dbReference>
<keyword evidence="6" id="KW-0862">Zinc</keyword>
<dbReference type="AlphaFoldDB" id="A0A914UIQ1"/>
<keyword evidence="13" id="KW-1185">Reference proteome</keyword>
<organism evidence="13 14">
    <name type="scientific">Plectus sambesii</name>
    <dbReference type="NCBI Taxonomy" id="2011161"/>
    <lineage>
        <taxon>Eukaryota</taxon>
        <taxon>Metazoa</taxon>
        <taxon>Ecdysozoa</taxon>
        <taxon>Nematoda</taxon>
        <taxon>Chromadorea</taxon>
        <taxon>Plectida</taxon>
        <taxon>Plectina</taxon>
        <taxon>Plectoidea</taxon>
        <taxon>Plectidae</taxon>
        <taxon>Plectus</taxon>
    </lineage>
</organism>
<dbReference type="SUPFAM" id="SSF50729">
    <property type="entry name" value="PH domain-like"/>
    <property type="match status" value="2"/>
</dbReference>
<dbReference type="GO" id="GO:0007010">
    <property type="term" value="P:cytoskeleton organization"/>
    <property type="evidence" value="ECO:0007669"/>
    <property type="project" value="TreeGrafter"/>
</dbReference>
<feature type="region of interest" description="Disordered" evidence="9">
    <location>
        <begin position="273"/>
        <end position="293"/>
    </location>
</feature>
<evidence type="ECO:0000259" key="12">
    <source>
        <dbReference type="PROSITE" id="PS50178"/>
    </source>
</evidence>
<dbReference type="CDD" id="cd13388">
    <property type="entry name" value="PH1_FGD1-4_like"/>
    <property type="match status" value="1"/>
</dbReference>
<feature type="domain" description="PH" evidence="10">
    <location>
        <begin position="603"/>
        <end position="708"/>
    </location>
</feature>
<evidence type="ECO:0000313" key="13">
    <source>
        <dbReference type="Proteomes" id="UP000887566"/>
    </source>
</evidence>
<dbReference type="GO" id="GO:0046847">
    <property type="term" value="P:filopodium assembly"/>
    <property type="evidence" value="ECO:0007669"/>
    <property type="project" value="TreeGrafter"/>
</dbReference>
<evidence type="ECO:0000256" key="3">
    <source>
        <dbReference type="ARBA" id="ARBA00022658"/>
    </source>
</evidence>
<proteinExistence type="predicted"/>
<evidence type="ECO:0000256" key="9">
    <source>
        <dbReference type="SAM" id="MobiDB-lite"/>
    </source>
</evidence>
<dbReference type="GO" id="GO:0008270">
    <property type="term" value="F:zinc ion binding"/>
    <property type="evidence" value="ECO:0007669"/>
    <property type="project" value="UniProtKB-KW"/>
</dbReference>